<comment type="caution">
    <text evidence="1">The sequence shown here is derived from an EMBL/GenBank/DDBJ whole genome shotgun (WGS) entry which is preliminary data.</text>
</comment>
<sequence>MPTKTKCSTPTPTLTCCQSRGSPGWNDKVHAGAASRIDVNSTTPQDCCKADPDCFQWESVGNAGSVDFVCLLFPVFPDNGDACSNGILTPGGA</sequence>
<proteinExistence type="predicted"/>
<keyword evidence="2" id="KW-1185">Reference proteome</keyword>
<reference evidence="1" key="1">
    <citation type="submission" date="2021-06" db="EMBL/GenBank/DDBJ databases">
        <authorList>
            <person name="Kallberg Y."/>
            <person name="Tangrot J."/>
            <person name="Rosling A."/>
        </authorList>
    </citation>
    <scope>NUCLEOTIDE SEQUENCE</scope>
    <source>
        <strain evidence="1">MA461A</strain>
    </source>
</reference>
<gene>
    <name evidence="1" type="ORF">RPERSI_LOCUS22441</name>
</gene>
<dbReference type="Proteomes" id="UP000789920">
    <property type="component" value="Unassembled WGS sequence"/>
</dbReference>
<dbReference type="EMBL" id="CAJVQC010067984">
    <property type="protein sequence ID" value="CAG8807682.1"/>
    <property type="molecule type" value="Genomic_DNA"/>
</dbReference>
<feature type="non-terminal residue" evidence="1">
    <location>
        <position position="93"/>
    </location>
</feature>
<protein>
    <submittedName>
        <fullName evidence="1">36790_t:CDS:1</fullName>
    </submittedName>
</protein>
<organism evidence="1 2">
    <name type="scientific">Racocetra persica</name>
    <dbReference type="NCBI Taxonomy" id="160502"/>
    <lineage>
        <taxon>Eukaryota</taxon>
        <taxon>Fungi</taxon>
        <taxon>Fungi incertae sedis</taxon>
        <taxon>Mucoromycota</taxon>
        <taxon>Glomeromycotina</taxon>
        <taxon>Glomeromycetes</taxon>
        <taxon>Diversisporales</taxon>
        <taxon>Gigasporaceae</taxon>
        <taxon>Racocetra</taxon>
    </lineage>
</organism>
<accession>A0ACA9RT05</accession>
<evidence type="ECO:0000313" key="1">
    <source>
        <dbReference type="EMBL" id="CAG8807682.1"/>
    </source>
</evidence>
<name>A0ACA9RT05_9GLOM</name>
<evidence type="ECO:0000313" key="2">
    <source>
        <dbReference type="Proteomes" id="UP000789920"/>
    </source>
</evidence>